<evidence type="ECO:0000313" key="11">
    <source>
        <dbReference type="EMBL" id="RXN17903.1"/>
    </source>
</evidence>
<dbReference type="PANTHER" id="PTHR11987">
    <property type="entry name" value="ALPHA-2,8-SIALYLTRANSFERASE"/>
    <property type="match status" value="1"/>
</dbReference>
<keyword evidence="8" id="KW-0333">Golgi apparatus</keyword>
<dbReference type="InterPro" id="IPR001675">
    <property type="entry name" value="Glyco_trans_29"/>
</dbReference>
<evidence type="ECO:0000256" key="4">
    <source>
        <dbReference type="ARBA" id="ARBA00022679"/>
    </source>
</evidence>
<dbReference type="Pfam" id="PF00777">
    <property type="entry name" value="Glyco_transf_29"/>
    <property type="match status" value="2"/>
</dbReference>
<protein>
    <submittedName>
        <fullName evidence="11">Alpha-2,8-sialyltransferase 8E-like protein</fullName>
    </submittedName>
</protein>
<accession>A0A498MDJ0</accession>
<evidence type="ECO:0000313" key="12">
    <source>
        <dbReference type="Proteomes" id="UP000290572"/>
    </source>
</evidence>
<evidence type="ECO:0000256" key="5">
    <source>
        <dbReference type="ARBA" id="ARBA00022692"/>
    </source>
</evidence>
<evidence type="ECO:0000256" key="1">
    <source>
        <dbReference type="ARBA" id="ARBA00004323"/>
    </source>
</evidence>
<keyword evidence="4 11" id="KW-0808">Transferase</keyword>
<keyword evidence="9" id="KW-0472">Membrane</keyword>
<evidence type="ECO:0000256" key="9">
    <source>
        <dbReference type="ARBA" id="ARBA00023136"/>
    </source>
</evidence>
<dbReference type="GO" id="GO:0009311">
    <property type="term" value="P:oligosaccharide metabolic process"/>
    <property type="evidence" value="ECO:0007669"/>
    <property type="project" value="TreeGrafter"/>
</dbReference>
<dbReference type="STRING" id="84645.A0A498MDJ0"/>
<evidence type="ECO:0000256" key="3">
    <source>
        <dbReference type="ARBA" id="ARBA00022676"/>
    </source>
</evidence>
<keyword evidence="7" id="KW-1133">Transmembrane helix</keyword>
<organism evidence="11 12">
    <name type="scientific">Labeo rohita</name>
    <name type="common">Indian major carp</name>
    <name type="synonym">Cyprinus rohita</name>
    <dbReference type="NCBI Taxonomy" id="84645"/>
    <lineage>
        <taxon>Eukaryota</taxon>
        <taxon>Metazoa</taxon>
        <taxon>Chordata</taxon>
        <taxon>Craniata</taxon>
        <taxon>Vertebrata</taxon>
        <taxon>Euteleostomi</taxon>
        <taxon>Actinopterygii</taxon>
        <taxon>Neopterygii</taxon>
        <taxon>Teleostei</taxon>
        <taxon>Ostariophysi</taxon>
        <taxon>Cypriniformes</taxon>
        <taxon>Cyprinidae</taxon>
        <taxon>Labeoninae</taxon>
        <taxon>Labeonini</taxon>
        <taxon>Labeo</taxon>
    </lineage>
</organism>
<comment type="subcellular location">
    <subcellularLocation>
        <location evidence="1">Golgi apparatus membrane</location>
        <topology evidence="1">Single-pass type II membrane protein</topology>
    </subcellularLocation>
</comment>
<keyword evidence="6" id="KW-0735">Signal-anchor</keyword>
<sequence>MLPEDFPWSSRGHLGRCAVVGNGGILKNSSCGREIDSADFIIRLNLAPINDSDVGLKADLVTINPSQLSAEIGTLLRLINERSTSSETDFPWSSCGHLGQCAVVGIGEILKNSSCGREIDSAEFVIRYILHYS</sequence>
<dbReference type="Gene3D" id="3.90.1480.20">
    <property type="entry name" value="Glycosyl transferase family 29"/>
    <property type="match status" value="2"/>
</dbReference>
<evidence type="ECO:0000256" key="6">
    <source>
        <dbReference type="ARBA" id="ARBA00022968"/>
    </source>
</evidence>
<keyword evidence="3 11" id="KW-0328">Glycosyltransferase</keyword>
<name>A0A498MDJ0_LABRO</name>
<keyword evidence="10" id="KW-0325">Glycoprotein</keyword>
<dbReference type="Proteomes" id="UP000290572">
    <property type="component" value="Unassembled WGS sequence"/>
</dbReference>
<reference evidence="11 12" key="1">
    <citation type="submission" date="2018-03" db="EMBL/GenBank/DDBJ databases">
        <title>Draft genome sequence of Rohu Carp (Labeo rohita).</title>
        <authorList>
            <person name="Das P."/>
            <person name="Kushwaha B."/>
            <person name="Joshi C.G."/>
            <person name="Kumar D."/>
            <person name="Nagpure N.S."/>
            <person name="Sahoo L."/>
            <person name="Das S.P."/>
            <person name="Bit A."/>
            <person name="Patnaik S."/>
            <person name="Meher P.K."/>
            <person name="Jayasankar P."/>
            <person name="Koringa P.G."/>
            <person name="Patel N.V."/>
            <person name="Hinsu A.T."/>
            <person name="Kumar R."/>
            <person name="Pandey M."/>
            <person name="Agarwal S."/>
            <person name="Srivastava S."/>
            <person name="Singh M."/>
            <person name="Iquebal M.A."/>
            <person name="Jaiswal S."/>
            <person name="Angadi U.B."/>
            <person name="Kumar N."/>
            <person name="Raza M."/>
            <person name="Shah T.M."/>
            <person name="Rai A."/>
            <person name="Jena J.K."/>
        </authorList>
    </citation>
    <scope>NUCLEOTIDE SEQUENCE [LARGE SCALE GENOMIC DNA]</scope>
    <source>
        <strain evidence="11">DASCIFA01</strain>
        <tissue evidence="11">Testis</tissue>
    </source>
</reference>
<proteinExistence type="inferred from homology"/>
<dbReference type="GO" id="GO:0000139">
    <property type="term" value="C:Golgi membrane"/>
    <property type="evidence" value="ECO:0007669"/>
    <property type="project" value="UniProtKB-SubCell"/>
</dbReference>
<dbReference type="PANTHER" id="PTHR11987:SF29">
    <property type="entry name" value="ALPHA-2,8-SIALYLTRANSFERASE 8F"/>
    <property type="match status" value="1"/>
</dbReference>
<dbReference type="InterPro" id="IPR050943">
    <property type="entry name" value="Glycosyltr_29_Sialyltrsf"/>
</dbReference>
<dbReference type="InterPro" id="IPR038578">
    <property type="entry name" value="GT29-like_sf"/>
</dbReference>
<evidence type="ECO:0000256" key="8">
    <source>
        <dbReference type="ARBA" id="ARBA00023034"/>
    </source>
</evidence>
<dbReference type="AlphaFoldDB" id="A0A498MDJ0"/>
<dbReference type="EMBL" id="QBIY01012736">
    <property type="protein sequence ID" value="RXN17903.1"/>
    <property type="molecule type" value="Genomic_DNA"/>
</dbReference>
<evidence type="ECO:0000256" key="10">
    <source>
        <dbReference type="ARBA" id="ARBA00023180"/>
    </source>
</evidence>
<dbReference type="GO" id="GO:0003828">
    <property type="term" value="F:alpha-N-acetylneuraminate alpha-2,8-sialyltransferase activity"/>
    <property type="evidence" value="ECO:0007669"/>
    <property type="project" value="TreeGrafter"/>
</dbReference>
<gene>
    <name evidence="11" type="ORF">ROHU_007998</name>
</gene>
<comment type="similarity">
    <text evidence="2">Belongs to the glycosyltransferase 29 family.</text>
</comment>
<keyword evidence="5" id="KW-0812">Transmembrane</keyword>
<keyword evidence="12" id="KW-1185">Reference proteome</keyword>
<evidence type="ECO:0000256" key="7">
    <source>
        <dbReference type="ARBA" id="ARBA00022989"/>
    </source>
</evidence>
<comment type="caution">
    <text evidence="11">The sequence shown here is derived from an EMBL/GenBank/DDBJ whole genome shotgun (WGS) entry which is preliminary data.</text>
</comment>
<evidence type="ECO:0000256" key="2">
    <source>
        <dbReference type="ARBA" id="ARBA00006003"/>
    </source>
</evidence>
<dbReference type="GO" id="GO:0006491">
    <property type="term" value="P:N-glycan processing"/>
    <property type="evidence" value="ECO:0007669"/>
    <property type="project" value="TreeGrafter"/>
</dbReference>